<accession>A0A6J7KHE2</accession>
<dbReference type="PROSITE" id="PS51296">
    <property type="entry name" value="RIESKE"/>
    <property type="match status" value="1"/>
</dbReference>
<dbReference type="InterPro" id="IPR005805">
    <property type="entry name" value="Rieske_Fe-S_prot_C"/>
</dbReference>
<reference evidence="7" key="1">
    <citation type="submission" date="2020-05" db="EMBL/GenBank/DDBJ databases">
        <authorList>
            <person name="Chiriac C."/>
            <person name="Salcher M."/>
            <person name="Ghai R."/>
            <person name="Kavagutti S V."/>
        </authorList>
    </citation>
    <scope>NUCLEOTIDE SEQUENCE</scope>
</reference>
<proteinExistence type="predicted"/>
<dbReference type="SUPFAM" id="SSF50022">
    <property type="entry name" value="ISP domain"/>
    <property type="match status" value="1"/>
</dbReference>
<dbReference type="AlphaFoldDB" id="A0A6J7KHE2"/>
<evidence type="ECO:0000256" key="1">
    <source>
        <dbReference type="ARBA" id="ARBA00022714"/>
    </source>
</evidence>
<evidence type="ECO:0000313" key="7">
    <source>
        <dbReference type="EMBL" id="CAB4955266.1"/>
    </source>
</evidence>
<dbReference type="CDD" id="cd03467">
    <property type="entry name" value="Rieske"/>
    <property type="match status" value="1"/>
</dbReference>
<evidence type="ECO:0000256" key="5">
    <source>
        <dbReference type="ARBA" id="ARBA00023157"/>
    </source>
</evidence>
<dbReference type="InterPro" id="IPR036922">
    <property type="entry name" value="Rieske_2Fe-2S_sf"/>
</dbReference>
<dbReference type="GO" id="GO:0046872">
    <property type="term" value="F:metal ion binding"/>
    <property type="evidence" value="ECO:0007669"/>
    <property type="project" value="UniProtKB-KW"/>
</dbReference>
<gene>
    <name evidence="7" type="ORF">UFOPK3773_01645</name>
</gene>
<dbReference type="Pfam" id="PF00355">
    <property type="entry name" value="Rieske"/>
    <property type="match status" value="1"/>
</dbReference>
<dbReference type="Gene3D" id="2.102.10.10">
    <property type="entry name" value="Rieske [2Fe-2S] iron-sulphur domain"/>
    <property type="match status" value="1"/>
</dbReference>
<evidence type="ECO:0000259" key="6">
    <source>
        <dbReference type="PROSITE" id="PS51296"/>
    </source>
</evidence>
<evidence type="ECO:0000256" key="3">
    <source>
        <dbReference type="ARBA" id="ARBA00023004"/>
    </source>
</evidence>
<name>A0A6J7KHE2_9ZZZZ</name>
<dbReference type="GO" id="GO:0051537">
    <property type="term" value="F:2 iron, 2 sulfur cluster binding"/>
    <property type="evidence" value="ECO:0007669"/>
    <property type="project" value="UniProtKB-KW"/>
</dbReference>
<dbReference type="InterPro" id="IPR017941">
    <property type="entry name" value="Rieske_2Fe-2S"/>
</dbReference>
<keyword evidence="3" id="KW-0408">Iron</keyword>
<keyword evidence="4" id="KW-0411">Iron-sulfur</keyword>
<dbReference type="GO" id="GO:0016020">
    <property type="term" value="C:membrane"/>
    <property type="evidence" value="ECO:0007669"/>
    <property type="project" value="InterPro"/>
</dbReference>
<protein>
    <submittedName>
        <fullName evidence="7">Unannotated protein</fullName>
    </submittedName>
</protein>
<evidence type="ECO:0000256" key="4">
    <source>
        <dbReference type="ARBA" id="ARBA00023014"/>
    </source>
</evidence>
<organism evidence="7">
    <name type="scientific">freshwater metagenome</name>
    <dbReference type="NCBI Taxonomy" id="449393"/>
    <lineage>
        <taxon>unclassified sequences</taxon>
        <taxon>metagenomes</taxon>
        <taxon>ecological metagenomes</taxon>
    </lineage>
</organism>
<sequence length="100" mass="10012">MGPSSVLTQTTEVPVGGGIIVEKDGQKFAVTQPAAGTFACFSAVCPHQGCNCNQIADGTIDCPCHSSKFAIATGEVVKGPATTGLTPAPITVTGTDITFA</sequence>
<keyword evidence="1" id="KW-0001">2Fe-2S</keyword>
<dbReference type="EMBL" id="CAFBNF010000212">
    <property type="protein sequence ID" value="CAB4955266.1"/>
    <property type="molecule type" value="Genomic_DNA"/>
</dbReference>
<feature type="domain" description="Rieske" evidence="6">
    <location>
        <begin position="5"/>
        <end position="99"/>
    </location>
</feature>
<keyword evidence="5" id="KW-1015">Disulfide bond</keyword>
<keyword evidence="2" id="KW-0479">Metal-binding</keyword>
<dbReference type="PRINTS" id="PR00162">
    <property type="entry name" value="RIESKE"/>
</dbReference>
<evidence type="ECO:0000256" key="2">
    <source>
        <dbReference type="ARBA" id="ARBA00022723"/>
    </source>
</evidence>